<evidence type="ECO:0000313" key="2">
    <source>
        <dbReference type="Proteomes" id="UP000600877"/>
    </source>
</evidence>
<dbReference type="RefSeq" id="WP_189375407.1">
    <property type="nucleotide sequence ID" value="NZ_BMYW01000013.1"/>
</dbReference>
<reference evidence="2" key="1">
    <citation type="journal article" date="2019" name="Int. J. Syst. Evol. Microbiol.">
        <title>The Global Catalogue of Microorganisms (GCM) 10K type strain sequencing project: providing services to taxonomists for standard genome sequencing and annotation.</title>
        <authorList>
            <consortium name="The Broad Institute Genomics Platform"/>
            <consortium name="The Broad Institute Genome Sequencing Center for Infectious Disease"/>
            <person name="Wu L."/>
            <person name="Ma J."/>
        </authorList>
    </citation>
    <scope>NUCLEOTIDE SEQUENCE [LARGE SCALE GENOMIC DNA]</scope>
    <source>
        <strain evidence="2">KCTC 32041</strain>
    </source>
</reference>
<proteinExistence type="predicted"/>
<keyword evidence="2" id="KW-1185">Reference proteome</keyword>
<gene>
    <name evidence="1" type="ORF">GCM10011290_29980</name>
</gene>
<name>A0ABQ2Z2P9_9NEIS</name>
<dbReference type="EMBL" id="BMYW01000013">
    <property type="protein sequence ID" value="GGX99963.1"/>
    <property type="molecule type" value="Genomic_DNA"/>
</dbReference>
<organism evidence="1 2">
    <name type="scientific">Vogesella alkaliphila</name>
    <dbReference type="NCBI Taxonomy" id="1193621"/>
    <lineage>
        <taxon>Bacteria</taxon>
        <taxon>Pseudomonadati</taxon>
        <taxon>Pseudomonadota</taxon>
        <taxon>Betaproteobacteria</taxon>
        <taxon>Neisseriales</taxon>
        <taxon>Chromobacteriaceae</taxon>
        <taxon>Vogesella</taxon>
    </lineage>
</organism>
<comment type="caution">
    <text evidence="1">The sequence shown here is derived from an EMBL/GenBank/DDBJ whole genome shotgun (WGS) entry which is preliminary data.</text>
</comment>
<protein>
    <submittedName>
        <fullName evidence="1">Uncharacterized protein</fullName>
    </submittedName>
</protein>
<accession>A0ABQ2Z2P9</accession>
<dbReference type="Proteomes" id="UP000600877">
    <property type="component" value="Unassembled WGS sequence"/>
</dbReference>
<evidence type="ECO:0000313" key="1">
    <source>
        <dbReference type="EMBL" id="GGX99963.1"/>
    </source>
</evidence>
<sequence>MSNDAHVPLPPDAFSRDDSFSYRAGPLPIYPVAEIQEALAGWQLPPPLQAALLGCDADDGAVYPPDLFDLLVRVGTNADDLTPEQWAALTYLQGCREGVEDAAATGGTTPGKFPLLAAARDHEVLDVLSDGQVLCVLATYRVREWAMAAREDLLTVPDDYRAMGAGWWNKVNDSGKARAAHNKLRELAFIWFHDWSVNVWPVAAIALAFSGKALPDMDSGLPFFAYPTSREKTGGRSPQISEAFYKSCHARFMAGETDCKSLVDYLLQQGQKSNRSLTRHAVRWAIKTYSN</sequence>